<proteinExistence type="predicted"/>
<feature type="chain" id="PRO_5024823308" description="Secreted protein" evidence="1">
    <location>
        <begin position="34"/>
        <end position="93"/>
    </location>
</feature>
<dbReference type="Proteomes" id="UP000327118">
    <property type="component" value="Unassembled WGS sequence"/>
</dbReference>
<dbReference type="AlphaFoldDB" id="A0A5N6Z0W9"/>
<accession>A0A5N6Z0W9</accession>
<keyword evidence="3" id="KW-1185">Reference proteome</keyword>
<dbReference type="EMBL" id="ML739202">
    <property type="protein sequence ID" value="KAE8350823.1"/>
    <property type="molecule type" value="Genomic_DNA"/>
</dbReference>
<keyword evidence="1" id="KW-0732">Signal</keyword>
<name>A0A5N6Z0W9_9EURO</name>
<evidence type="ECO:0000313" key="2">
    <source>
        <dbReference type="EMBL" id="KAE8350823.1"/>
    </source>
</evidence>
<evidence type="ECO:0000313" key="3">
    <source>
        <dbReference type="Proteomes" id="UP000327118"/>
    </source>
</evidence>
<reference evidence="3" key="1">
    <citation type="submission" date="2019-04" db="EMBL/GenBank/DDBJ databases">
        <title>Friends and foes A comparative genomics studyof 23 Aspergillus species from section Flavi.</title>
        <authorList>
            <consortium name="DOE Joint Genome Institute"/>
            <person name="Kjaerbolling I."/>
            <person name="Vesth T."/>
            <person name="Frisvad J.C."/>
            <person name="Nybo J.L."/>
            <person name="Theobald S."/>
            <person name="Kildgaard S."/>
            <person name="Isbrandt T."/>
            <person name="Kuo A."/>
            <person name="Sato A."/>
            <person name="Lyhne E.K."/>
            <person name="Kogle M.E."/>
            <person name="Wiebenga A."/>
            <person name="Kun R.S."/>
            <person name="Lubbers R.J."/>
            <person name="Makela M.R."/>
            <person name="Barry K."/>
            <person name="Chovatia M."/>
            <person name="Clum A."/>
            <person name="Daum C."/>
            <person name="Haridas S."/>
            <person name="He G."/>
            <person name="LaButti K."/>
            <person name="Lipzen A."/>
            <person name="Mondo S."/>
            <person name="Riley R."/>
            <person name="Salamov A."/>
            <person name="Simmons B.A."/>
            <person name="Magnuson J.K."/>
            <person name="Henrissat B."/>
            <person name="Mortensen U.H."/>
            <person name="Larsen T.O."/>
            <person name="Devries R.P."/>
            <person name="Grigoriev I.V."/>
            <person name="Machida M."/>
            <person name="Baker S.E."/>
            <person name="Andersen M.R."/>
        </authorList>
    </citation>
    <scope>NUCLEOTIDE SEQUENCE [LARGE SCALE GENOMIC DNA]</scope>
    <source>
        <strain evidence="3">CBS 553.77</strain>
    </source>
</reference>
<sequence length="93" mass="10576">MSCNRGCPAWIHVGIRLPLLFLFSYPFKWTVLSQPPCSEGAGNYCHHFHHSVIRLFSYADIHKVRCRVSIIQYSMHAPPSRCGKKPGNYLTGS</sequence>
<feature type="signal peptide" evidence="1">
    <location>
        <begin position="1"/>
        <end position="33"/>
    </location>
</feature>
<gene>
    <name evidence="2" type="ORF">BDV28DRAFT_31309</name>
</gene>
<evidence type="ECO:0000256" key="1">
    <source>
        <dbReference type="SAM" id="SignalP"/>
    </source>
</evidence>
<organism evidence="2 3">
    <name type="scientific">Aspergillus coremiiformis</name>
    <dbReference type="NCBI Taxonomy" id="138285"/>
    <lineage>
        <taxon>Eukaryota</taxon>
        <taxon>Fungi</taxon>
        <taxon>Dikarya</taxon>
        <taxon>Ascomycota</taxon>
        <taxon>Pezizomycotina</taxon>
        <taxon>Eurotiomycetes</taxon>
        <taxon>Eurotiomycetidae</taxon>
        <taxon>Eurotiales</taxon>
        <taxon>Aspergillaceae</taxon>
        <taxon>Aspergillus</taxon>
        <taxon>Aspergillus subgen. Circumdati</taxon>
    </lineage>
</organism>
<evidence type="ECO:0008006" key="4">
    <source>
        <dbReference type="Google" id="ProtNLM"/>
    </source>
</evidence>
<protein>
    <recommendedName>
        <fullName evidence="4">Secreted protein</fullName>
    </recommendedName>
</protein>